<protein>
    <recommendedName>
        <fullName evidence="8">Major facilitator superfamily (MFS) profile domain-containing protein</fullName>
    </recommendedName>
</protein>
<name>A0A7M5WLG9_9CNID</name>
<evidence type="ECO:0000313" key="9">
    <source>
        <dbReference type="EnsemblMetazoa" id="CLYHEMP009516.1"/>
    </source>
</evidence>
<keyword evidence="4 7" id="KW-1133">Transmembrane helix</keyword>
<evidence type="ECO:0000256" key="7">
    <source>
        <dbReference type="SAM" id="Phobius"/>
    </source>
</evidence>
<dbReference type="RefSeq" id="XP_066937039.1">
    <property type="nucleotide sequence ID" value="XM_067080938.1"/>
</dbReference>
<keyword evidence="3 7" id="KW-0812">Transmembrane</keyword>
<feature type="transmembrane region" description="Helical" evidence="7">
    <location>
        <begin position="575"/>
        <end position="594"/>
    </location>
</feature>
<feature type="transmembrane region" description="Helical" evidence="7">
    <location>
        <begin position="635"/>
        <end position="653"/>
    </location>
</feature>
<dbReference type="InterPro" id="IPR024989">
    <property type="entry name" value="MFS_assoc_dom"/>
</dbReference>
<dbReference type="GO" id="GO:0016020">
    <property type="term" value="C:membrane"/>
    <property type="evidence" value="ECO:0007669"/>
    <property type="project" value="UniProtKB-SubCell"/>
</dbReference>
<dbReference type="InterPro" id="IPR020846">
    <property type="entry name" value="MFS_dom"/>
</dbReference>
<feature type="region of interest" description="Disordered" evidence="6">
    <location>
        <begin position="402"/>
        <end position="518"/>
    </location>
</feature>
<feature type="compositionally biased region" description="Low complexity" evidence="6">
    <location>
        <begin position="450"/>
        <end position="463"/>
    </location>
</feature>
<feature type="transmembrane region" description="Helical" evidence="7">
    <location>
        <begin position="103"/>
        <end position="123"/>
    </location>
</feature>
<comment type="subcellular location">
    <subcellularLocation>
        <location evidence="1">Membrane</location>
        <topology evidence="1">Multi-pass membrane protein</topology>
    </subcellularLocation>
</comment>
<feature type="transmembrane region" description="Helical" evidence="7">
    <location>
        <begin position="267"/>
        <end position="284"/>
    </location>
</feature>
<proteinExistence type="inferred from homology"/>
<feature type="transmembrane region" description="Helical" evidence="7">
    <location>
        <begin position="39"/>
        <end position="59"/>
    </location>
</feature>
<dbReference type="InterPro" id="IPR051717">
    <property type="entry name" value="MFS_MFSD6"/>
</dbReference>
<feature type="transmembrane region" description="Helical" evidence="7">
    <location>
        <begin position="71"/>
        <end position="91"/>
    </location>
</feature>
<feature type="transmembrane region" description="Helical" evidence="7">
    <location>
        <begin position="606"/>
        <end position="623"/>
    </location>
</feature>
<accession>A0A7M5WLG9</accession>
<keyword evidence="5 7" id="KW-0472">Membrane</keyword>
<comment type="similarity">
    <text evidence="2">Belongs to the major facilitator superfamily. MFSD6 family.</text>
</comment>
<keyword evidence="10" id="KW-1185">Reference proteome</keyword>
<dbReference type="Pfam" id="PF12832">
    <property type="entry name" value="MFS_1_like"/>
    <property type="match status" value="1"/>
</dbReference>
<evidence type="ECO:0000256" key="5">
    <source>
        <dbReference type="ARBA" id="ARBA00023136"/>
    </source>
</evidence>
<reference evidence="9" key="1">
    <citation type="submission" date="2021-01" db="UniProtKB">
        <authorList>
            <consortium name="EnsemblMetazoa"/>
        </authorList>
    </citation>
    <scope>IDENTIFICATION</scope>
</reference>
<evidence type="ECO:0000256" key="3">
    <source>
        <dbReference type="ARBA" id="ARBA00022692"/>
    </source>
</evidence>
<dbReference type="Proteomes" id="UP000594262">
    <property type="component" value="Unplaced"/>
</dbReference>
<feature type="compositionally biased region" description="Polar residues" evidence="6">
    <location>
        <begin position="425"/>
        <end position="434"/>
    </location>
</feature>
<feature type="compositionally biased region" description="Basic and acidic residues" evidence="6">
    <location>
        <begin position="402"/>
        <end position="411"/>
    </location>
</feature>
<sequence>MENCNTKEINKMEKTSANRISSMKIKVANIFKHINVKLIPVKLAFIFYYSSIGAWWPYMMLFLTSLGLNPFLAGLCICVRTVVSTFSVPFWGFISDFTGRQHIVYVILTLGYAATTLSGPIIATKLNHFDRNSTVNGSMNVHDSNTTLLIRNSTLFDQRTPHSNHNLTGLYLPSISRDYETNSTDPIVKRNSNSSFSQSKLDKHSIETDNQPLYCTSECSDNRMFTFMIILSICMGLFEFSLPGFIDVNVMTVTSKHPKTSFGFQRVFGSAGYAFGSVLAGFVADRFQHQTLTTFSAPIFVSVPFLVAGLPFYVMLALMAKKVTSETKDDPEDSEEEDKSTEKCKAVSGMCKAMESTPSVDNKGYQKEDSFDTKFVNELYIQKEIFGQSKKSSETKGYSELNLKDNADFPNKKPLSKSKLDNEFNESCNSSHNNGADKKNENDEGSNSTDLKISNLSSSNSNKDSTEDDERSTSKLAKDLHESVKITDKNDENCDNADLKHSNQSNKKYINNTDDDSSTSNLTGIELLKLTTKTCLQPSIFVLLLTTLINGIALSFMNSFMFLHMKDAMGSPDTVLGFNITSMIAGEIIFFLITKTIINKFGSFKCLVVSLFGNGVRFILMAFCKNPWLTLPIQLLHGVGYALFFASTIEIAYEFSPQVIRTTIFSIIGSLFFSVANVIGNLLGGWIYETYKGLILFLVTGILCSAWSIVIGFYYLMPKPNRK</sequence>
<feature type="transmembrane region" description="Helical" evidence="7">
    <location>
        <begin position="665"/>
        <end position="688"/>
    </location>
</feature>
<feature type="compositionally biased region" description="Polar residues" evidence="6">
    <location>
        <begin position="502"/>
        <end position="518"/>
    </location>
</feature>
<evidence type="ECO:0000256" key="4">
    <source>
        <dbReference type="ARBA" id="ARBA00022989"/>
    </source>
</evidence>
<dbReference type="PANTHER" id="PTHR16172:SF41">
    <property type="entry name" value="MAJOR FACILITATOR SUPERFAMILY DOMAIN-CONTAINING PROTEIN 6-LIKE"/>
    <property type="match status" value="1"/>
</dbReference>
<feature type="compositionally biased region" description="Basic and acidic residues" evidence="6">
    <location>
        <begin position="471"/>
        <end position="501"/>
    </location>
</feature>
<dbReference type="Gene3D" id="1.20.1250.20">
    <property type="entry name" value="MFS general substrate transporter like domains"/>
    <property type="match status" value="3"/>
</dbReference>
<feature type="transmembrane region" description="Helical" evidence="7">
    <location>
        <begin position="296"/>
        <end position="318"/>
    </location>
</feature>
<dbReference type="GeneID" id="136824953"/>
<feature type="transmembrane region" description="Helical" evidence="7">
    <location>
        <begin position="224"/>
        <end position="246"/>
    </location>
</feature>
<dbReference type="OrthoDB" id="515887at2759"/>
<dbReference type="GO" id="GO:0022857">
    <property type="term" value="F:transmembrane transporter activity"/>
    <property type="evidence" value="ECO:0007669"/>
    <property type="project" value="InterPro"/>
</dbReference>
<feature type="transmembrane region" description="Helical" evidence="7">
    <location>
        <begin position="694"/>
        <end position="717"/>
    </location>
</feature>
<evidence type="ECO:0000259" key="8">
    <source>
        <dbReference type="PROSITE" id="PS50850"/>
    </source>
</evidence>
<organism evidence="9 10">
    <name type="scientific">Clytia hemisphaerica</name>
    <dbReference type="NCBI Taxonomy" id="252671"/>
    <lineage>
        <taxon>Eukaryota</taxon>
        <taxon>Metazoa</taxon>
        <taxon>Cnidaria</taxon>
        <taxon>Hydrozoa</taxon>
        <taxon>Hydroidolina</taxon>
        <taxon>Leptothecata</taxon>
        <taxon>Obeliida</taxon>
        <taxon>Clytiidae</taxon>
        <taxon>Clytia</taxon>
    </lineage>
</organism>
<evidence type="ECO:0000313" key="10">
    <source>
        <dbReference type="Proteomes" id="UP000594262"/>
    </source>
</evidence>
<feature type="region of interest" description="Disordered" evidence="6">
    <location>
        <begin position="325"/>
        <end position="347"/>
    </location>
</feature>
<dbReference type="AlphaFoldDB" id="A0A7M5WLG9"/>
<evidence type="ECO:0000256" key="6">
    <source>
        <dbReference type="SAM" id="MobiDB-lite"/>
    </source>
</evidence>
<dbReference type="PANTHER" id="PTHR16172">
    <property type="entry name" value="MAJOR FACILITATOR SUPERFAMILY DOMAIN-CONTAINING PROTEIN 6-LIKE"/>
    <property type="match status" value="1"/>
</dbReference>
<dbReference type="InterPro" id="IPR036259">
    <property type="entry name" value="MFS_trans_sf"/>
</dbReference>
<feature type="compositionally biased region" description="Acidic residues" evidence="6">
    <location>
        <begin position="329"/>
        <end position="339"/>
    </location>
</feature>
<feature type="transmembrane region" description="Helical" evidence="7">
    <location>
        <begin position="540"/>
        <end position="563"/>
    </location>
</feature>
<feature type="domain" description="Major facilitator superfamily (MFS) profile" evidence="8">
    <location>
        <begin position="539"/>
        <end position="723"/>
    </location>
</feature>
<dbReference type="EnsemblMetazoa" id="CLYHEMT009516.1">
    <property type="protein sequence ID" value="CLYHEMP009516.1"/>
    <property type="gene ID" value="CLYHEMG009516"/>
</dbReference>
<dbReference type="PROSITE" id="PS50850">
    <property type="entry name" value="MFS"/>
    <property type="match status" value="1"/>
</dbReference>
<evidence type="ECO:0000256" key="2">
    <source>
        <dbReference type="ARBA" id="ARBA00005241"/>
    </source>
</evidence>
<dbReference type="SUPFAM" id="SSF103473">
    <property type="entry name" value="MFS general substrate transporter"/>
    <property type="match status" value="1"/>
</dbReference>
<evidence type="ECO:0000256" key="1">
    <source>
        <dbReference type="ARBA" id="ARBA00004141"/>
    </source>
</evidence>